<dbReference type="InterPro" id="IPR050612">
    <property type="entry name" value="Prok_Mopterin_Oxidored"/>
</dbReference>
<dbReference type="InterPro" id="IPR006311">
    <property type="entry name" value="TAT_signal"/>
</dbReference>
<name>A0A9D6V5I7_9BACT</name>
<dbReference type="PANTHER" id="PTHR43742:SF9">
    <property type="entry name" value="TETRATHIONATE REDUCTASE SUBUNIT A"/>
    <property type="match status" value="1"/>
</dbReference>
<dbReference type="EMBL" id="JACRDE010000229">
    <property type="protein sequence ID" value="MBI5249517.1"/>
    <property type="molecule type" value="Genomic_DNA"/>
</dbReference>
<accession>A0A9D6V5I7</accession>
<dbReference type="SUPFAM" id="SSF50692">
    <property type="entry name" value="ADC-like"/>
    <property type="match status" value="1"/>
</dbReference>
<evidence type="ECO:0000259" key="10">
    <source>
        <dbReference type="PROSITE" id="PS51669"/>
    </source>
</evidence>
<protein>
    <submittedName>
        <fullName evidence="11">Molybdopterin-dependent oxidoreductase</fullName>
    </submittedName>
</protein>
<keyword evidence="4" id="KW-0500">Molybdenum</keyword>
<evidence type="ECO:0000256" key="8">
    <source>
        <dbReference type="ARBA" id="ARBA00023004"/>
    </source>
</evidence>
<keyword evidence="9" id="KW-0411">Iron-sulfur</keyword>
<evidence type="ECO:0000256" key="3">
    <source>
        <dbReference type="ARBA" id="ARBA00022485"/>
    </source>
</evidence>
<dbReference type="SUPFAM" id="SSF53706">
    <property type="entry name" value="Formate dehydrogenase/DMSO reductase, domains 1-3"/>
    <property type="match status" value="1"/>
</dbReference>
<dbReference type="PROSITE" id="PS00490">
    <property type="entry name" value="MOLYBDOPTERIN_PROK_2"/>
    <property type="match status" value="1"/>
</dbReference>
<evidence type="ECO:0000256" key="4">
    <source>
        <dbReference type="ARBA" id="ARBA00022505"/>
    </source>
</evidence>
<keyword evidence="6" id="KW-0732">Signal</keyword>
<dbReference type="GO" id="GO:0016491">
    <property type="term" value="F:oxidoreductase activity"/>
    <property type="evidence" value="ECO:0007669"/>
    <property type="project" value="UniProtKB-KW"/>
</dbReference>
<dbReference type="InterPro" id="IPR009010">
    <property type="entry name" value="Asp_de-COase-like_dom_sf"/>
</dbReference>
<dbReference type="SMART" id="SM00926">
    <property type="entry name" value="Molybdop_Fe4S4"/>
    <property type="match status" value="1"/>
</dbReference>
<proteinExistence type="inferred from homology"/>
<dbReference type="InterPro" id="IPR006656">
    <property type="entry name" value="Mopterin_OxRdtase"/>
</dbReference>
<dbReference type="Pfam" id="PF01568">
    <property type="entry name" value="Molydop_binding"/>
    <property type="match status" value="1"/>
</dbReference>
<dbReference type="Gene3D" id="2.20.25.90">
    <property type="entry name" value="ADC-like domains"/>
    <property type="match status" value="1"/>
</dbReference>
<dbReference type="Gene3D" id="2.40.40.20">
    <property type="match status" value="1"/>
</dbReference>
<evidence type="ECO:0000256" key="9">
    <source>
        <dbReference type="ARBA" id="ARBA00023014"/>
    </source>
</evidence>
<evidence type="ECO:0000256" key="6">
    <source>
        <dbReference type="ARBA" id="ARBA00022729"/>
    </source>
</evidence>
<dbReference type="PROSITE" id="PS51318">
    <property type="entry name" value="TAT"/>
    <property type="match status" value="1"/>
</dbReference>
<evidence type="ECO:0000313" key="12">
    <source>
        <dbReference type="Proteomes" id="UP000807825"/>
    </source>
</evidence>
<dbReference type="Proteomes" id="UP000807825">
    <property type="component" value="Unassembled WGS sequence"/>
</dbReference>
<dbReference type="GO" id="GO:0046872">
    <property type="term" value="F:metal ion binding"/>
    <property type="evidence" value="ECO:0007669"/>
    <property type="project" value="UniProtKB-KW"/>
</dbReference>
<dbReference type="Pfam" id="PF00384">
    <property type="entry name" value="Molybdopterin"/>
    <property type="match status" value="1"/>
</dbReference>
<dbReference type="PROSITE" id="PS51257">
    <property type="entry name" value="PROKAR_LIPOPROTEIN"/>
    <property type="match status" value="1"/>
</dbReference>
<dbReference type="PANTHER" id="PTHR43742">
    <property type="entry name" value="TRIMETHYLAMINE-N-OXIDE REDUCTASE"/>
    <property type="match status" value="1"/>
</dbReference>
<organism evidence="11 12">
    <name type="scientific">Desulfomonile tiedjei</name>
    <dbReference type="NCBI Taxonomy" id="2358"/>
    <lineage>
        <taxon>Bacteria</taxon>
        <taxon>Pseudomonadati</taxon>
        <taxon>Thermodesulfobacteriota</taxon>
        <taxon>Desulfomonilia</taxon>
        <taxon>Desulfomonilales</taxon>
        <taxon>Desulfomonilaceae</taxon>
        <taxon>Desulfomonile</taxon>
    </lineage>
</organism>
<keyword evidence="8" id="KW-0408">Iron</keyword>
<sequence length="760" mass="81034">MTDLTRREFVRLATLMGGVSLFAGCTLLQEPQPVPKYSEGAPSVDALETIAGVRNVYSVCGACPGNCGICCRVAEGTVVKIGGNPYHPVSADPVLPFDTSLENAITSAGAVCALGGSGIQTLYDPFRIAKPLKRVGPRGSGKWSGITWEQAFKEILEGGDLFGEGKVYGLREIKESGHGLGFLVGRADWGALTFLSGFVGAFPGAVMLRDREILPQDVASAAAETVFGPGFGPVEPDYRNAGFVLSFADAPLDSGIPLVSVAREIADSRVGGRGMKWAVVDPRLSTSGSKADMWVPVIPGKDLELVCGIMRSLVNRHPGVKQIPDESLRRTVQSRSVAQFSEECGITVEAIDHLADMMVQAGAKSAAMPGRGILSGKNGKDVAAAVYTLNLLVGSVPGSGGLLASNDGFLQEAHSKMARQPQQTSSDKRIRALLTWNADPAYTDPSVAEMLADRADPPLFIAIDRGITETTICADYILPDTTYLERWDVCTLPPSVNSAGFGVRRPVVGGVDPKTGKYFPILPDIRIMEDIVAEIAGRLTLQGFEPPDKDAAKTQNASNYYKKLVSVVLESMKSSGFQVPASLEEVDKVMDRGGIFFNSEKVVPRNQKPIAHAATRYWPEASASPSAVPEPEDGLLLITYSLPFHRTPDYGLNSWLLEVLPENCLAVNSQDARRLGIRQNDSIKVESADGKIVLKCKAQVLPGIRPGIVALARGFGYKQSGVSRQIIDGIATGDDRTRGAGVNPAVLTSKGALKVRVKKT</sequence>
<reference evidence="11" key="1">
    <citation type="submission" date="2020-07" db="EMBL/GenBank/DDBJ databases">
        <title>Huge and variable diversity of episymbiotic CPR bacteria and DPANN archaea in groundwater ecosystems.</title>
        <authorList>
            <person name="He C.Y."/>
            <person name="Keren R."/>
            <person name="Whittaker M."/>
            <person name="Farag I.F."/>
            <person name="Doudna J."/>
            <person name="Cate J.H.D."/>
            <person name="Banfield J.F."/>
        </authorList>
    </citation>
    <scope>NUCLEOTIDE SEQUENCE</scope>
    <source>
        <strain evidence="11">NC_groundwater_1664_Pr3_B-0.1um_52_9</strain>
    </source>
</reference>
<comment type="cofactor">
    <cofactor evidence="1">
        <name>Mo-bis(molybdopterin guanine dinucleotide)</name>
        <dbReference type="ChEBI" id="CHEBI:60539"/>
    </cofactor>
</comment>
<dbReference type="Pfam" id="PF04879">
    <property type="entry name" value="Molybdop_Fe4S4"/>
    <property type="match status" value="1"/>
</dbReference>
<dbReference type="Gene3D" id="3.40.228.10">
    <property type="entry name" value="Dimethylsulfoxide Reductase, domain 2"/>
    <property type="match status" value="1"/>
</dbReference>
<comment type="similarity">
    <text evidence="2">Belongs to the prokaryotic molybdopterin-containing oxidoreductase family.</text>
</comment>
<keyword evidence="5" id="KW-0479">Metal-binding</keyword>
<dbReference type="GO" id="GO:0051539">
    <property type="term" value="F:4 iron, 4 sulfur cluster binding"/>
    <property type="evidence" value="ECO:0007669"/>
    <property type="project" value="UniProtKB-KW"/>
</dbReference>
<dbReference type="AlphaFoldDB" id="A0A9D6V5I7"/>
<dbReference type="InterPro" id="IPR006963">
    <property type="entry name" value="Mopterin_OxRdtase_4Fe-4S_dom"/>
</dbReference>
<keyword evidence="7" id="KW-0560">Oxidoreductase</keyword>
<dbReference type="PROSITE" id="PS51669">
    <property type="entry name" value="4FE4S_MOW_BIS_MGD"/>
    <property type="match status" value="1"/>
</dbReference>
<gene>
    <name evidence="11" type="ORF">HY912_08485</name>
</gene>
<evidence type="ECO:0000256" key="2">
    <source>
        <dbReference type="ARBA" id="ARBA00010312"/>
    </source>
</evidence>
<dbReference type="GO" id="GO:0043546">
    <property type="term" value="F:molybdopterin cofactor binding"/>
    <property type="evidence" value="ECO:0007669"/>
    <property type="project" value="InterPro"/>
</dbReference>
<comment type="caution">
    <text evidence="11">The sequence shown here is derived from an EMBL/GenBank/DDBJ whole genome shotgun (WGS) entry which is preliminary data.</text>
</comment>
<dbReference type="InterPro" id="IPR006655">
    <property type="entry name" value="Mopterin_OxRdtase_prok_CS"/>
</dbReference>
<dbReference type="Gene3D" id="3.40.50.740">
    <property type="match status" value="2"/>
</dbReference>
<keyword evidence="3" id="KW-0004">4Fe-4S</keyword>
<evidence type="ECO:0000256" key="5">
    <source>
        <dbReference type="ARBA" id="ARBA00022723"/>
    </source>
</evidence>
<evidence type="ECO:0000256" key="7">
    <source>
        <dbReference type="ARBA" id="ARBA00023002"/>
    </source>
</evidence>
<dbReference type="InterPro" id="IPR006657">
    <property type="entry name" value="MoPterin_dinucl-bd_dom"/>
</dbReference>
<evidence type="ECO:0000256" key="1">
    <source>
        <dbReference type="ARBA" id="ARBA00001942"/>
    </source>
</evidence>
<feature type="domain" description="4Fe-4S Mo/W bis-MGD-type" evidence="10">
    <location>
        <begin position="53"/>
        <end position="126"/>
    </location>
</feature>
<evidence type="ECO:0000313" key="11">
    <source>
        <dbReference type="EMBL" id="MBI5249517.1"/>
    </source>
</evidence>